<accession>A0AAD3HMD7</accession>
<feature type="non-terminal residue" evidence="2">
    <location>
        <position position="257"/>
    </location>
</feature>
<reference evidence="2 3" key="1">
    <citation type="journal article" date="2021" name="Sci. Rep.">
        <title>Genome sequencing of the multicellular alga Astrephomene provides insights into convergent evolution of germ-soma differentiation.</title>
        <authorList>
            <person name="Yamashita S."/>
            <person name="Yamamoto K."/>
            <person name="Matsuzaki R."/>
            <person name="Suzuki S."/>
            <person name="Yamaguchi H."/>
            <person name="Hirooka S."/>
            <person name="Minakuchi Y."/>
            <person name="Miyagishima S."/>
            <person name="Kawachi M."/>
            <person name="Toyoda A."/>
            <person name="Nozaki H."/>
        </authorList>
    </citation>
    <scope>NUCLEOTIDE SEQUENCE [LARGE SCALE GENOMIC DNA]</scope>
    <source>
        <strain evidence="2 3">NIES-4017</strain>
    </source>
</reference>
<evidence type="ECO:0000256" key="1">
    <source>
        <dbReference type="SAM" id="MobiDB-lite"/>
    </source>
</evidence>
<evidence type="ECO:0000313" key="2">
    <source>
        <dbReference type="EMBL" id="GFR45650.1"/>
    </source>
</evidence>
<evidence type="ECO:0000313" key="3">
    <source>
        <dbReference type="Proteomes" id="UP001054857"/>
    </source>
</evidence>
<comment type="caution">
    <text evidence="2">The sequence shown here is derived from an EMBL/GenBank/DDBJ whole genome shotgun (WGS) entry which is preliminary data.</text>
</comment>
<keyword evidence="3" id="KW-1185">Reference proteome</keyword>
<sequence>GNTTLVQQCAQFPPLPGLLATRTVKMGIGALCANTSAPECANCSMMSCGDYLRTYADICTRTPYAAGCEVYTYWCNASLAWEQSGNSSISYYCPRNSSNSQLPPSSNPLKPPSPYSPPPPPAGPPCVLNSSLPECVSYEYPAASIAADLNSLCTSMPYMPGCTVMSACQNGTATGAFCRPFTLLSSICYDMPGMSGCKSYRTLCAANSVVPQCTQFPAIPGLPTTKAARSAVSSICAAVSAPECSACSTMSCSDYLA</sequence>
<dbReference type="EMBL" id="BMAR01000010">
    <property type="protein sequence ID" value="GFR45650.1"/>
    <property type="molecule type" value="Genomic_DNA"/>
</dbReference>
<protein>
    <submittedName>
        <fullName evidence="2">Uncharacterized protein</fullName>
    </submittedName>
</protein>
<organism evidence="2 3">
    <name type="scientific">Astrephomene gubernaculifera</name>
    <dbReference type="NCBI Taxonomy" id="47775"/>
    <lineage>
        <taxon>Eukaryota</taxon>
        <taxon>Viridiplantae</taxon>
        <taxon>Chlorophyta</taxon>
        <taxon>core chlorophytes</taxon>
        <taxon>Chlorophyceae</taxon>
        <taxon>CS clade</taxon>
        <taxon>Chlamydomonadales</taxon>
        <taxon>Astrephomenaceae</taxon>
        <taxon>Astrephomene</taxon>
    </lineage>
</organism>
<name>A0AAD3HMD7_9CHLO</name>
<dbReference type="AlphaFoldDB" id="A0AAD3HMD7"/>
<feature type="compositionally biased region" description="Pro residues" evidence="1">
    <location>
        <begin position="105"/>
        <end position="121"/>
    </location>
</feature>
<dbReference type="Proteomes" id="UP001054857">
    <property type="component" value="Unassembled WGS sequence"/>
</dbReference>
<feature type="non-terminal residue" evidence="2">
    <location>
        <position position="1"/>
    </location>
</feature>
<gene>
    <name evidence="2" type="ORF">Agub_g7060</name>
</gene>
<feature type="region of interest" description="Disordered" evidence="1">
    <location>
        <begin position="101"/>
        <end position="121"/>
    </location>
</feature>
<proteinExistence type="predicted"/>